<dbReference type="InterPro" id="IPR043160">
    <property type="entry name" value="Dynein_C_barrel"/>
</dbReference>
<organism evidence="2 3">
    <name type="scientific">Echinococcus granulosus</name>
    <name type="common">Hydatid tapeworm</name>
    <dbReference type="NCBI Taxonomy" id="6210"/>
    <lineage>
        <taxon>Eukaryota</taxon>
        <taxon>Metazoa</taxon>
        <taxon>Spiralia</taxon>
        <taxon>Lophotrochozoa</taxon>
        <taxon>Platyhelminthes</taxon>
        <taxon>Cestoda</taxon>
        <taxon>Eucestoda</taxon>
        <taxon>Cyclophyllidea</taxon>
        <taxon>Taeniidae</taxon>
        <taxon>Echinococcus</taxon>
        <taxon>Echinococcus granulosus group</taxon>
    </lineage>
</organism>
<protein>
    <submittedName>
        <fullName evidence="2">Dynein beta chain, ciliary</fullName>
    </submittedName>
</protein>
<dbReference type="GO" id="GO:0007018">
    <property type="term" value="P:microtubule-based movement"/>
    <property type="evidence" value="ECO:0007669"/>
    <property type="project" value="InterPro"/>
</dbReference>
<name>W6ULF3_ECHGR</name>
<evidence type="ECO:0000259" key="1">
    <source>
        <dbReference type="Pfam" id="PF18199"/>
    </source>
</evidence>
<dbReference type="GO" id="GO:0045505">
    <property type="term" value="F:dynein intermediate chain binding"/>
    <property type="evidence" value="ECO:0007669"/>
    <property type="project" value="InterPro"/>
</dbReference>
<comment type="caution">
    <text evidence="2">The sequence shown here is derived from an EMBL/GenBank/DDBJ whole genome shotgun (WGS) entry which is preliminary data.</text>
</comment>
<reference evidence="2 3" key="1">
    <citation type="journal article" date="2013" name="Nat. Genet.">
        <title>The genome of the hydatid tapeworm Echinococcus granulosus.</title>
        <authorList>
            <person name="Zheng H."/>
            <person name="Zhang W."/>
            <person name="Zhang L."/>
            <person name="Zhang Z."/>
            <person name="Li J."/>
            <person name="Lu G."/>
            <person name="Zhu Y."/>
            <person name="Wang Y."/>
            <person name="Huang Y."/>
            <person name="Liu J."/>
            <person name="Kang H."/>
            <person name="Chen J."/>
            <person name="Wang L."/>
            <person name="Chen A."/>
            <person name="Yu S."/>
            <person name="Gao Z."/>
            <person name="Jin L."/>
            <person name="Gu W."/>
            <person name="Wang Z."/>
            <person name="Zhao L."/>
            <person name="Shi B."/>
            <person name="Wen H."/>
            <person name="Lin R."/>
            <person name="Jones M.K."/>
            <person name="Brejova B."/>
            <person name="Vinar T."/>
            <person name="Zhao G."/>
            <person name="McManus D.P."/>
            <person name="Chen Z."/>
            <person name="Zhou Y."/>
            <person name="Wang S."/>
        </authorList>
    </citation>
    <scope>NUCLEOTIDE SEQUENCE [LARGE SCALE GENOMIC DNA]</scope>
</reference>
<feature type="domain" description="Dynein heavy chain C-terminal" evidence="1">
    <location>
        <begin position="2"/>
        <end position="94"/>
    </location>
</feature>
<dbReference type="KEGG" id="egl:EGR_02808"/>
<dbReference type="CTD" id="36338523"/>
<dbReference type="RefSeq" id="XP_024353551.1">
    <property type="nucleotide sequence ID" value="XM_024492057.1"/>
</dbReference>
<dbReference type="PANTHER" id="PTHR46961:SF20">
    <property type="entry name" value="LOW QUALITY PROTEIN: DYNEIN BETA CHAIN, CILIARY-LIKE"/>
    <property type="match status" value="1"/>
</dbReference>
<dbReference type="Pfam" id="PF18199">
    <property type="entry name" value="Dynein_C"/>
    <property type="match status" value="1"/>
</dbReference>
<dbReference type="InterPro" id="IPR026983">
    <property type="entry name" value="DHC"/>
</dbReference>
<keyword evidence="3" id="KW-1185">Reference proteome</keyword>
<dbReference type="EMBL" id="APAU02000013">
    <property type="protein sequence ID" value="EUB62355.1"/>
    <property type="molecule type" value="Genomic_DNA"/>
</dbReference>
<proteinExistence type="predicted"/>
<evidence type="ECO:0000313" key="3">
    <source>
        <dbReference type="Proteomes" id="UP000019149"/>
    </source>
</evidence>
<gene>
    <name evidence="2" type="ORF">EGR_02808</name>
</gene>
<accession>W6ULF3</accession>
<dbReference type="GeneID" id="36338523"/>
<dbReference type="Gene3D" id="3.10.490.20">
    <property type="match status" value="1"/>
</dbReference>
<sequence>MSRKNKWPLDRVTLNVDVTRKTREELTGPPRDGAFVHSFFVEGAQWDTQTGLLVKAKPKELVATLPMVFVKALPVDKQNTRGTYACPVYKTKSHGPISEIPLDLEFHPVGKYVEGRRNVVVIANVYSEEIEGGGGVNLRTASQTMESDWDEVESRASTITPKEAASVAQANKPCSTDLERMKRALVGYTEALRQEACHIASACEAPFGSVDVERQMERFAKRLDKLDGQVETHLCRIKHHSTANTGSAVMHK</sequence>
<dbReference type="GO" id="GO:0051959">
    <property type="term" value="F:dynein light intermediate chain binding"/>
    <property type="evidence" value="ECO:0007669"/>
    <property type="project" value="InterPro"/>
</dbReference>
<dbReference type="STRING" id="6210.W6ULF3"/>
<dbReference type="AlphaFoldDB" id="W6ULF3"/>
<dbReference type="Proteomes" id="UP000019149">
    <property type="component" value="Unassembled WGS sequence"/>
</dbReference>
<dbReference type="InterPro" id="IPR041228">
    <property type="entry name" value="Dynein_C"/>
</dbReference>
<dbReference type="PANTHER" id="PTHR46961">
    <property type="entry name" value="DYNEIN HEAVY CHAIN 1, AXONEMAL-LIKE PROTEIN"/>
    <property type="match status" value="1"/>
</dbReference>
<dbReference type="OrthoDB" id="10251809at2759"/>
<dbReference type="GO" id="GO:0030286">
    <property type="term" value="C:dynein complex"/>
    <property type="evidence" value="ECO:0007669"/>
    <property type="project" value="InterPro"/>
</dbReference>
<evidence type="ECO:0000313" key="2">
    <source>
        <dbReference type="EMBL" id="EUB62355.1"/>
    </source>
</evidence>